<dbReference type="InterPro" id="IPR000055">
    <property type="entry name" value="Restrct_endonuc_typeI_TRD"/>
</dbReference>
<accession>A0A161LFR6</accession>
<dbReference type="RefSeq" id="WP_068705748.1">
    <property type="nucleotide sequence ID" value="NZ_BDCR01000004.1"/>
</dbReference>
<dbReference type="SUPFAM" id="SSF116734">
    <property type="entry name" value="DNA methylase specificity domain"/>
    <property type="match status" value="2"/>
</dbReference>
<dbReference type="CDD" id="cd17524">
    <property type="entry name" value="RMtype1_S_EcoUTORF5051P-TRD2-CR2_like"/>
    <property type="match status" value="1"/>
</dbReference>
<dbReference type="InterPro" id="IPR051212">
    <property type="entry name" value="Type-I_RE_S_subunit"/>
</dbReference>
<evidence type="ECO:0000313" key="6">
    <source>
        <dbReference type="EMBL" id="GAT64025.1"/>
    </source>
</evidence>
<dbReference type="OrthoDB" id="2234796at2"/>
<dbReference type="Gene3D" id="3.90.220.20">
    <property type="entry name" value="DNA methylase specificity domains"/>
    <property type="match status" value="2"/>
</dbReference>
<evidence type="ECO:0000259" key="5">
    <source>
        <dbReference type="Pfam" id="PF01420"/>
    </source>
</evidence>
<evidence type="ECO:0000256" key="4">
    <source>
        <dbReference type="SAM" id="Coils"/>
    </source>
</evidence>
<dbReference type="GO" id="GO:0003677">
    <property type="term" value="F:DNA binding"/>
    <property type="evidence" value="ECO:0007669"/>
    <property type="project" value="UniProtKB-KW"/>
</dbReference>
<dbReference type="AlphaFoldDB" id="A0A161LFR6"/>
<sequence length="650" mass="74733">MSSRIYKLKELVESFSVRAKDLGGSENLPFLGVSNEKGITESKYAAEEKGDDYKIIEKGCFAYNPYRINVGSIAYVEEDIKGLISPAYVLFKVKPNKVLPQLLLTFLKSSEGLSQIKQHARGTVRQALRFEDLCRIEVTLPDYDKQTEIIDRYKKNQLQSDSLSTELTHQLDLVRQLRQSFLREAMQGKLTADFRSAHPELIEGENSAQALLEKIKAEKKQLIKDGKLKKEKELAPIGEDEIPFEIPEGWAWCRLGEIAYNIEYGTSEKADLNSVNIPVLRMNNIQNGKIVLDNLKYVKDTIKDLPRLYLFNNDLLFNRTNSWELVGKSGVYKGQNSVMTFASYLIRIQFIEQISVDFINSYINSSFCRESQLEPHIIQQNGQANFNGTKLKNIISPLPPLSEQQAIVSKLDELMRTCDELEASIRASQQQNEMLLQQVLREALEEKKAEPVLQTVSATRKSNISERTILAAYLIRRFNSDGFGRVMMMKLLFLVEYICQIDFESKYVVNVAGPYDELILEIESKLRRYGIYDARKNKIDNHVRYHEMMGVATVDELFEEKFSGEKEQIESIISTFKKAKWEQCEIVATLYAVWNNRIIKGQIINDLALKQDFLNWDPRKQKYTDRLDSALDWMRGNNIIPAGWGSVIEK</sequence>
<proteinExistence type="inferred from homology"/>
<reference evidence="7" key="1">
    <citation type="submission" date="2016-04" db="EMBL/GenBank/DDBJ databases">
        <title>Draft genome sequence of Paludibacter jiangxiensis strain NM7.</title>
        <authorList>
            <person name="Qiu Y."/>
            <person name="Matsuura N."/>
            <person name="Ohashi A."/>
            <person name="Tourlousse M.D."/>
            <person name="Sekiguchi Y."/>
        </authorList>
    </citation>
    <scope>NUCLEOTIDE SEQUENCE [LARGE SCALE GENOMIC DNA]</scope>
    <source>
        <strain evidence="7">NM7</strain>
    </source>
</reference>
<reference evidence="7" key="2">
    <citation type="journal article" date="2017" name="Genome Announc.">
        <title>Draft genome sequence of Paludibacter jiangxiensis NM7(T), a propionate-producing fermentative bacterium.</title>
        <authorList>
            <person name="Qiu Y.-L."/>
            <person name="Tourlousse D.M."/>
            <person name="Matsuura N."/>
            <person name="Ohashi A."/>
            <person name="Sekiguchi Y."/>
        </authorList>
    </citation>
    <scope>NUCLEOTIDE SEQUENCE [LARGE SCALE GENOMIC DNA]</scope>
    <source>
        <strain evidence="7">NM7</strain>
    </source>
</reference>
<dbReference type="REBASE" id="207947">
    <property type="entry name" value="S.PjiNM7ORF4569P"/>
</dbReference>
<comment type="similarity">
    <text evidence="1">Belongs to the type-I restriction system S methylase family.</text>
</comment>
<gene>
    <name evidence="6" type="ORF">PJIAN_4568</name>
</gene>
<name>A0A161LFR6_9BACT</name>
<evidence type="ECO:0000256" key="1">
    <source>
        <dbReference type="ARBA" id="ARBA00010923"/>
    </source>
</evidence>
<protein>
    <submittedName>
        <fullName evidence="6">Type I restriction enzyme, S subunit</fullName>
    </submittedName>
</protein>
<evidence type="ECO:0000313" key="7">
    <source>
        <dbReference type="Proteomes" id="UP000076586"/>
    </source>
</evidence>
<keyword evidence="4" id="KW-0175">Coiled coil</keyword>
<feature type="domain" description="Type I restriction modification DNA specificity" evidence="5">
    <location>
        <begin position="247"/>
        <end position="426"/>
    </location>
</feature>
<dbReference type="PANTHER" id="PTHR43140">
    <property type="entry name" value="TYPE-1 RESTRICTION ENZYME ECOKI SPECIFICITY PROTEIN"/>
    <property type="match status" value="1"/>
</dbReference>
<keyword evidence="7" id="KW-1185">Reference proteome</keyword>
<keyword evidence="2" id="KW-0680">Restriction system</keyword>
<feature type="coiled-coil region" evidence="4">
    <location>
        <begin position="411"/>
        <end position="438"/>
    </location>
</feature>
<dbReference type="STRING" id="681398.PJIAN_4568"/>
<dbReference type="Proteomes" id="UP000076586">
    <property type="component" value="Unassembled WGS sequence"/>
</dbReference>
<dbReference type="EMBL" id="BDCR01000004">
    <property type="protein sequence ID" value="GAT64025.1"/>
    <property type="molecule type" value="Genomic_DNA"/>
</dbReference>
<feature type="domain" description="Type I restriction modification DNA specificity" evidence="5">
    <location>
        <begin position="6"/>
        <end position="152"/>
    </location>
</feature>
<keyword evidence="3" id="KW-0238">DNA-binding</keyword>
<comment type="caution">
    <text evidence="6">The sequence shown here is derived from an EMBL/GenBank/DDBJ whole genome shotgun (WGS) entry which is preliminary data.</text>
</comment>
<dbReference type="GO" id="GO:0009307">
    <property type="term" value="P:DNA restriction-modification system"/>
    <property type="evidence" value="ECO:0007669"/>
    <property type="project" value="UniProtKB-KW"/>
</dbReference>
<dbReference type="PANTHER" id="PTHR43140:SF1">
    <property type="entry name" value="TYPE I RESTRICTION ENZYME ECOKI SPECIFICITY SUBUNIT"/>
    <property type="match status" value="1"/>
</dbReference>
<dbReference type="InterPro" id="IPR044946">
    <property type="entry name" value="Restrct_endonuc_typeI_TRD_sf"/>
</dbReference>
<evidence type="ECO:0000256" key="2">
    <source>
        <dbReference type="ARBA" id="ARBA00022747"/>
    </source>
</evidence>
<organism evidence="6 7">
    <name type="scientific">Paludibacter jiangxiensis</name>
    <dbReference type="NCBI Taxonomy" id="681398"/>
    <lineage>
        <taxon>Bacteria</taxon>
        <taxon>Pseudomonadati</taxon>
        <taxon>Bacteroidota</taxon>
        <taxon>Bacteroidia</taxon>
        <taxon>Bacteroidales</taxon>
        <taxon>Paludibacteraceae</taxon>
        <taxon>Paludibacter</taxon>
    </lineage>
</organism>
<dbReference type="Pfam" id="PF01420">
    <property type="entry name" value="Methylase_S"/>
    <property type="match status" value="2"/>
</dbReference>
<evidence type="ECO:0000256" key="3">
    <source>
        <dbReference type="ARBA" id="ARBA00023125"/>
    </source>
</evidence>